<organism evidence="1 2">
    <name type="scientific">Nostoc commune NIES-4072</name>
    <dbReference type="NCBI Taxonomy" id="2005467"/>
    <lineage>
        <taxon>Bacteria</taxon>
        <taxon>Bacillati</taxon>
        <taxon>Cyanobacteriota</taxon>
        <taxon>Cyanophyceae</taxon>
        <taxon>Nostocales</taxon>
        <taxon>Nostocaceae</taxon>
        <taxon>Nostoc</taxon>
    </lineage>
</organism>
<gene>
    <name evidence="1" type="ORF">NIES4072_37540</name>
</gene>
<dbReference type="OrthoDB" id="530015at2"/>
<proteinExistence type="predicted"/>
<name>A0A2R5FP85_NOSCO</name>
<dbReference type="RefSeq" id="WP_109009801.1">
    <property type="nucleotide sequence ID" value="NZ_BDUD01000001.1"/>
</dbReference>
<protein>
    <submittedName>
        <fullName evidence="1">Uncharacterized protein</fullName>
    </submittedName>
</protein>
<dbReference type="Proteomes" id="UP000245124">
    <property type="component" value="Unassembled WGS sequence"/>
</dbReference>
<dbReference type="EMBL" id="BDUD01000001">
    <property type="protein sequence ID" value="GBG20085.1"/>
    <property type="molecule type" value="Genomic_DNA"/>
</dbReference>
<sequence length="96" mass="11148">MLRKKVVENCKLTLESKLNFPNQEAHTKFEKFVSNGLKGEKAETAWRDFYQDEKNQELWPGAKSKENARQLEEDWQNLVDKAMYASSDNGLLLPLS</sequence>
<keyword evidence="2" id="KW-1185">Reference proteome</keyword>
<dbReference type="AlphaFoldDB" id="A0A2R5FP85"/>
<accession>A0A2R5FP85</accession>
<evidence type="ECO:0000313" key="2">
    <source>
        <dbReference type="Proteomes" id="UP000245124"/>
    </source>
</evidence>
<comment type="caution">
    <text evidence="1">The sequence shown here is derived from an EMBL/GenBank/DDBJ whole genome shotgun (WGS) entry which is preliminary data.</text>
</comment>
<reference evidence="1 2" key="1">
    <citation type="submission" date="2017-06" db="EMBL/GenBank/DDBJ databases">
        <title>Genome sequencing of cyanobaciteial culture collection at National Institute for Environmental Studies (NIES).</title>
        <authorList>
            <person name="Hirose Y."/>
            <person name="Shimura Y."/>
            <person name="Fujisawa T."/>
            <person name="Nakamura Y."/>
            <person name="Kawachi M."/>
        </authorList>
    </citation>
    <scope>NUCLEOTIDE SEQUENCE [LARGE SCALE GENOMIC DNA]</scope>
    <source>
        <strain evidence="1 2">NIES-4072</strain>
    </source>
</reference>
<evidence type="ECO:0000313" key="1">
    <source>
        <dbReference type="EMBL" id="GBG20085.1"/>
    </source>
</evidence>